<gene>
    <name evidence="1" type="ORF">HCCG_01626</name>
</gene>
<name>A0ABN0BBT1_9HELI</name>
<reference evidence="2" key="1">
    <citation type="journal article" date="2014" name="Genome Announc.">
        <title>Draft genome sequences of six enterohepatic helicobacter species isolated from humans and one from rhesus macaques.</title>
        <authorList>
            <person name="Shen Z."/>
            <person name="Sheh A."/>
            <person name="Young S.K."/>
            <person name="Abouelliel A."/>
            <person name="Ward D.V."/>
            <person name="Earl A.M."/>
            <person name="Fox J.G."/>
        </authorList>
    </citation>
    <scope>NUCLEOTIDE SEQUENCE [LARGE SCALE GENOMIC DNA]</scope>
    <source>
        <strain evidence="2">CCUG 18818</strain>
    </source>
</reference>
<evidence type="ECO:0000313" key="2">
    <source>
        <dbReference type="Proteomes" id="UP000005755"/>
    </source>
</evidence>
<organism evidence="1 2">
    <name type="scientific">Helicobacter cinaedi CCUG 18818 = ATCC BAA-847</name>
    <dbReference type="NCBI Taxonomy" id="537971"/>
    <lineage>
        <taxon>Bacteria</taxon>
        <taxon>Pseudomonadati</taxon>
        <taxon>Campylobacterota</taxon>
        <taxon>Epsilonproteobacteria</taxon>
        <taxon>Campylobacterales</taxon>
        <taxon>Helicobacteraceae</taxon>
        <taxon>Helicobacter</taxon>
    </lineage>
</organism>
<sequence>MGIIHKILEINIDFTLFSHFFFTEPFYTATHSLFYPESYSYISQNGTS</sequence>
<keyword evidence="2" id="KW-1185">Reference proteome</keyword>
<proteinExistence type="predicted"/>
<dbReference type="EMBL" id="DS990392">
    <property type="protein sequence ID" value="EFR47078.1"/>
    <property type="molecule type" value="Genomic_DNA"/>
</dbReference>
<dbReference type="Proteomes" id="UP000005755">
    <property type="component" value="Unassembled WGS sequence"/>
</dbReference>
<protein>
    <submittedName>
        <fullName evidence="1">Uncharacterized protein</fullName>
    </submittedName>
</protein>
<accession>A0ABN0BBT1</accession>
<evidence type="ECO:0000313" key="1">
    <source>
        <dbReference type="EMBL" id="EFR47078.1"/>
    </source>
</evidence>